<dbReference type="HAMAP" id="MF_01411">
    <property type="entry name" value="LPS_assembly_LptD"/>
    <property type="match status" value="1"/>
</dbReference>
<feature type="chain" id="PRO_5044925810" description="LPS-assembly protein LptD" evidence="1">
    <location>
        <begin position="29"/>
        <end position="778"/>
    </location>
</feature>
<gene>
    <name evidence="1" type="primary">lptD</name>
    <name evidence="3" type="ORF">AA15669_0535</name>
</gene>
<protein>
    <recommendedName>
        <fullName evidence="1">LPS-assembly protein LptD</fullName>
    </recommendedName>
</protein>
<comment type="similarity">
    <text evidence="1">Belongs to the LptD family.</text>
</comment>
<evidence type="ECO:0000259" key="2">
    <source>
        <dbReference type="Pfam" id="PF04453"/>
    </source>
</evidence>
<dbReference type="RefSeq" id="WP_018980245.1">
    <property type="nucleotide sequence ID" value="NZ_BAQD01000005.1"/>
</dbReference>
<keyword evidence="1" id="KW-0998">Cell outer membrane</keyword>
<dbReference type="PANTHER" id="PTHR30189">
    <property type="entry name" value="LPS-ASSEMBLY PROTEIN"/>
    <property type="match status" value="1"/>
</dbReference>
<dbReference type="InterPro" id="IPR050218">
    <property type="entry name" value="LptD"/>
</dbReference>
<organism evidence="3 4">
    <name type="scientific">Saccharibacter floricola DSM 15669</name>
    <dbReference type="NCBI Taxonomy" id="1123227"/>
    <lineage>
        <taxon>Bacteria</taxon>
        <taxon>Pseudomonadati</taxon>
        <taxon>Pseudomonadota</taxon>
        <taxon>Alphaproteobacteria</taxon>
        <taxon>Acetobacterales</taxon>
        <taxon>Acetobacteraceae</taxon>
        <taxon>Saccharibacter</taxon>
    </lineage>
</organism>
<feature type="domain" description="LptD C-terminal" evidence="2">
    <location>
        <begin position="327"/>
        <end position="689"/>
    </location>
</feature>
<keyword evidence="1" id="KW-0732">Signal</keyword>
<dbReference type="Gene3D" id="2.60.450.10">
    <property type="entry name" value="Lipopolysaccharide (LPS) transport protein A like domain"/>
    <property type="match status" value="1"/>
</dbReference>
<comment type="function">
    <text evidence="1">Involved in the assembly of lipopolysaccharide (LPS) at the surface of the outer membrane.</text>
</comment>
<comment type="subunit">
    <text evidence="1">Component of the lipopolysaccharide transport and assembly complex.</text>
</comment>
<evidence type="ECO:0000313" key="3">
    <source>
        <dbReference type="EMBL" id="GBQ05596.1"/>
    </source>
</evidence>
<dbReference type="Pfam" id="PF04453">
    <property type="entry name" value="LptD"/>
    <property type="match status" value="1"/>
</dbReference>
<dbReference type="InterPro" id="IPR007543">
    <property type="entry name" value="LptD_C"/>
</dbReference>
<comment type="caution">
    <text evidence="1">Lacks conserved residue(s) required for the propagation of feature annotation.</text>
</comment>
<comment type="subcellular location">
    <subcellularLocation>
        <location evidence="1">Cell outer membrane</location>
    </subcellularLocation>
</comment>
<evidence type="ECO:0000313" key="4">
    <source>
        <dbReference type="Proteomes" id="UP001062901"/>
    </source>
</evidence>
<name>A0ABQ0NX60_9PROT</name>
<keyword evidence="1" id="KW-0472">Membrane</keyword>
<reference evidence="3" key="1">
    <citation type="submission" date="2013-04" db="EMBL/GenBank/DDBJ databases">
        <title>The genome sequencing project of 58 acetic acid bacteria.</title>
        <authorList>
            <person name="Okamoto-Kainuma A."/>
            <person name="Ishikawa M."/>
            <person name="Umino S."/>
            <person name="Koizumi Y."/>
            <person name="Shiwa Y."/>
            <person name="Yoshikawa H."/>
            <person name="Matsutani M."/>
            <person name="Matsushita K."/>
        </authorList>
    </citation>
    <scope>NUCLEOTIDE SEQUENCE</scope>
    <source>
        <strain evidence="3">DSM 15669</strain>
    </source>
</reference>
<dbReference type="Proteomes" id="UP001062901">
    <property type="component" value="Unassembled WGS sequence"/>
</dbReference>
<dbReference type="PANTHER" id="PTHR30189:SF1">
    <property type="entry name" value="LPS-ASSEMBLY PROTEIN LPTD"/>
    <property type="match status" value="1"/>
</dbReference>
<feature type="signal peptide" evidence="1">
    <location>
        <begin position="1"/>
        <end position="28"/>
    </location>
</feature>
<dbReference type="EMBL" id="BAQD01000005">
    <property type="protein sequence ID" value="GBQ05596.1"/>
    <property type="molecule type" value="Genomic_DNA"/>
</dbReference>
<sequence precursor="true">MPLLRDFPFAFGKRTPVLGLALASSALAALSWGSTSPAYAGNAHSSSSGPLVTPGRVSPQDPLTYLADHESYDKTGIILWKGNVRVWQGGQALRADEITYDRAAGIMRARGHVSLVQPDGSTTYADHVELSHGMKDGIGTAIYVRMEQNAKLAATGMRRSNGVVNDFSSAVYTACKTCAKNPDALPFWQFQAYGATQDRENQNIEFNHAWLKVLGLPVFYFPYFAVTDPTAKRHSGLLTFNVNPHDRYLGTYFTLPYYWVIDDQQDLTFVPLIASHTGPQLSAQYRHRFNFGKLKITAGIADDTRRNTPFYNAFGERSTGGKEHGAQGYIFGSGDFNLDRHWRAGFNVNIASSANYMRDYRLNGYGSDVLPTNAYLEGFGVGSHIMLDAQGYQGLNRGIINNKELPYALPRFSYDFTGQPDALGGRLTVHSTDFYVYRQRGVNDQRGELALQWDRPFQNRLGQKWLLTARLDSMLYHSTRLNEQPIYGKKGSHVSGQVQPTVSLKMNWPFLRTFAKGHGSQIFEPIVQFIASPNTGGAAMRSLPNEDSFTYEFSDTTLFALNRYMGTDRLDGGIRGNVGIHQNWTWNGHSIDMLVGESFQQHITRNRPAFSGLDHHLSDPVGRVTFTPNQYLDITARGRYNPWRKKFDYGEALFSAGIPQFRITGGYIYGPVTPYYYSYVNYNKGGNAIQNPYNQETSELSGGVSTRWRQYHFSAYARRSLSRKQFVATGGDVGYSNDCFGLDVIYVRQYTYIGGQRRNSTVLLNFTFKTIGNFGING</sequence>
<proteinExistence type="inferred from homology"/>
<comment type="caution">
    <text evidence="3">The sequence shown here is derived from an EMBL/GenBank/DDBJ whole genome shotgun (WGS) entry which is preliminary data.</text>
</comment>
<accession>A0ABQ0NX60</accession>
<evidence type="ECO:0000256" key="1">
    <source>
        <dbReference type="HAMAP-Rule" id="MF_01411"/>
    </source>
</evidence>
<keyword evidence="4" id="KW-1185">Reference proteome</keyword>
<dbReference type="InterPro" id="IPR020889">
    <property type="entry name" value="LipoPS_assembly_LptD"/>
</dbReference>